<dbReference type="AlphaFoldDB" id="A0A4R0REA5"/>
<feature type="domain" description="DUF2470" evidence="2">
    <location>
        <begin position="10"/>
        <end position="87"/>
    </location>
</feature>
<gene>
    <name evidence="3" type="ORF">EIP91_007652</name>
</gene>
<protein>
    <recommendedName>
        <fullName evidence="2">DUF2470 domain-containing protein</fullName>
    </recommendedName>
</protein>
<dbReference type="InterPro" id="IPR028110">
    <property type="entry name" value="TMEM254"/>
</dbReference>
<evidence type="ECO:0000259" key="2">
    <source>
        <dbReference type="Pfam" id="PF10615"/>
    </source>
</evidence>
<dbReference type="PANTHER" id="PTHR37783:SF1">
    <property type="entry name" value="MEMBRANE PROTEIN, PUTATIVE (AFU_ORTHOLOGUE AFUA_1G04315)-RELATED"/>
    <property type="match status" value="1"/>
</dbReference>
<feature type="transmembrane region" description="Helical" evidence="1">
    <location>
        <begin position="186"/>
        <end position="203"/>
    </location>
</feature>
<proteinExistence type="predicted"/>
<feature type="transmembrane region" description="Helical" evidence="1">
    <location>
        <begin position="106"/>
        <end position="127"/>
    </location>
</feature>
<dbReference type="Pfam" id="PF10615">
    <property type="entry name" value="DUF2470"/>
    <property type="match status" value="1"/>
</dbReference>
<organism evidence="3 4">
    <name type="scientific">Steccherinum ochraceum</name>
    <dbReference type="NCBI Taxonomy" id="92696"/>
    <lineage>
        <taxon>Eukaryota</taxon>
        <taxon>Fungi</taxon>
        <taxon>Dikarya</taxon>
        <taxon>Basidiomycota</taxon>
        <taxon>Agaricomycotina</taxon>
        <taxon>Agaricomycetes</taxon>
        <taxon>Polyporales</taxon>
        <taxon>Steccherinaceae</taxon>
        <taxon>Steccherinum</taxon>
    </lineage>
</organism>
<dbReference type="Pfam" id="PF14934">
    <property type="entry name" value="TMEM254"/>
    <property type="match status" value="1"/>
</dbReference>
<keyword evidence="1" id="KW-0472">Membrane</keyword>
<accession>A0A4R0REA5</accession>
<evidence type="ECO:0000256" key="1">
    <source>
        <dbReference type="SAM" id="Phobius"/>
    </source>
</evidence>
<evidence type="ECO:0000313" key="3">
    <source>
        <dbReference type="EMBL" id="TCD61988.1"/>
    </source>
</evidence>
<evidence type="ECO:0000313" key="4">
    <source>
        <dbReference type="Proteomes" id="UP000292702"/>
    </source>
</evidence>
<sequence length="290" mass="32252">MADPVAAQSKFLCMYMSQHPDTLVSYVKYWGKVTEHVVSAQLTSIDTNGMNLTYKTKAGGEAKKEVRVVFDPPLAGYEEVKPRLMNMKADADEALGVTRSPQIDTFHLPTTALYVGIAIGALVYTTYAPAPSSPSYSPIYAGANLLRYYVPGWFIKFSWALVYGLHSLESLYTFSLCRKHRTPFVVGAQYVIATLLFGGPIWIDMRRRERTKPVRAAFDVATYVVADDRFGHAAERASRLRRAEDALEKPRTDDHMSHTIPINGWTGQAAFSVHILKADYSGVTAGTRTQ</sequence>
<feature type="transmembrane region" description="Helical" evidence="1">
    <location>
        <begin position="148"/>
        <end position="166"/>
    </location>
</feature>
<reference evidence="3 4" key="1">
    <citation type="submission" date="2018-11" db="EMBL/GenBank/DDBJ databases">
        <title>Genome assembly of Steccherinum ochraceum LE-BIN_3174, the white-rot fungus of the Steccherinaceae family (The Residual Polyporoid clade, Polyporales, Basidiomycota).</title>
        <authorList>
            <person name="Fedorova T.V."/>
            <person name="Glazunova O.A."/>
            <person name="Landesman E.O."/>
            <person name="Moiseenko K.V."/>
            <person name="Psurtseva N.V."/>
            <person name="Savinova O.S."/>
            <person name="Shakhova N.V."/>
            <person name="Tyazhelova T.V."/>
            <person name="Vasina D.V."/>
        </authorList>
    </citation>
    <scope>NUCLEOTIDE SEQUENCE [LARGE SCALE GENOMIC DNA]</scope>
    <source>
        <strain evidence="3 4">LE-BIN_3174</strain>
    </source>
</reference>
<dbReference type="Proteomes" id="UP000292702">
    <property type="component" value="Unassembled WGS sequence"/>
</dbReference>
<keyword evidence="4" id="KW-1185">Reference proteome</keyword>
<keyword evidence="1" id="KW-1133">Transmembrane helix</keyword>
<dbReference type="STRING" id="92696.A0A4R0REA5"/>
<dbReference type="InterPro" id="IPR019595">
    <property type="entry name" value="DUF2470"/>
</dbReference>
<dbReference type="Gene3D" id="3.20.180.10">
    <property type="entry name" value="PNP-oxidase-like"/>
    <property type="match status" value="1"/>
</dbReference>
<dbReference type="PANTHER" id="PTHR37783">
    <property type="entry name" value="MEMBRANE PROTEIN, PUTATIVE (AFU_ORTHOLOGUE AFUA_1G04315)-RELATED"/>
    <property type="match status" value="1"/>
</dbReference>
<dbReference type="OrthoDB" id="5553410at2759"/>
<comment type="caution">
    <text evidence="3">The sequence shown here is derived from an EMBL/GenBank/DDBJ whole genome shotgun (WGS) entry which is preliminary data.</text>
</comment>
<keyword evidence="1" id="KW-0812">Transmembrane</keyword>
<dbReference type="InterPro" id="IPR037119">
    <property type="entry name" value="Haem_oxidase_HugZ-like_sf"/>
</dbReference>
<name>A0A4R0REA5_9APHY</name>
<dbReference type="EMBL" id="RWJN01000413">
    <property type="protein sequence ID" value="TCD61988.1"/>
    <property type="molecule type" value="Genomic_DNA"/>
</dbReference>